<evidence type="ECO:0000313" key="11">
    <source>
        <dbReference type="Proteomes" id="UP000234433"/>
    </source>
</evidence>
<dbReference type="InterPro" id="IPR036157">
    <property type="entry name" value="dUTPase-like_sf"/>
</dbReference>
<dbReference type="RefSeq" id="WP_180957251.1">
    <property type="nucleotide sequence ID" value="NZ_FXZD01000001.1"/>
</dbReference>
<evidence type="ECO:0000256" key="8">
    <source>
        <dbReference type="HAMAP-Rule" id="MF_00116"/>
    </source>
</evidence>
<dbReference type="GO" id="GO:0004170">
    <property type="term" value="F:dUTP diphosphatase activity"/>
    <property type="evidence" value="ECO:0007669"/>
    <property type="project" value="UniProtKB-UniRule"/>
</dbReference>
<evidence type="ECO:0000256" key="4">
    <source>
        <dbReference type="ARBA" id="ARBA00022801"/>
    </source>
</evidence>
<dbReference type="EMBL" id="FXZD01000001">
    <property type="protein sequence ID" value="SMX63674.1"/>
    <property type="molecule type" value="Genomic_DNA"/>
</dbReference>
<comment type="catalytic activity">
    <reaction evidence="7 8">
        <text>dUTP + H2O = dUMP + diphosphate + H(+)</text>
        <dbReference type="Rhea" id="RHEA:10248"/>
        <dbReference type="ChEBI" id="CHEBI:15377"/>
        <dbReference type="ChEBI" id="CHEBI:15378"/>
        <dbReference type="ChEBI" id="CHEBI:33019"/>
        <dbReference type="ChEBI" id="CHEBI:61555"/>
        <dbReference type="ChEBI" id="CHEBI:246422"/>
        <dbReference type="EC" id="3.6.1.23"/>
    </reaction>
</comment>
<evidence type="ECO:0000313" key="10">
    <source>
        <dbReference type="EMBL" id="SMX63674.1"/>
    </source>
</evidence>
<evidence type="ECO:0000256" key="5">
    <source>
        <dbReference type="ARBA" id="ARBA00022842"/>
    </source>
</evidence>
<dbReference type="CDD" id="cd07557">
    <property type="entry name" value="trimeric_dUTPase"/>
    <property type="match status" value="1"/>
</dbReference>
<evidence type="ECO:0000256" key="3">
    <source>
        <dbReference type="ARBA" id="ARBA00022723"/>
    </source>
</evidence>
<evidence type="ECO:0000256" key="6">
    <source>
        <dbReference type="ARBA" id="ARBA00023080"/>
    </source>
</evidence>
<gene>
    <name evidence="8" type="primary">dut</name>
    <name evidence="10" type="ORF">BANT918_00096</name>
</gene>
<evidence type="ECO:0000256" key="1">
    <source>
        <dbReference type="ARBA" id="ARBA00001946"/>
    </source>
</evidence>
<evidence type="ECO:0000259" key="9">
    <source>
        <dbReference type="Pfam" id="PF00692"/>
    </source>
</evidence>
<dbReference type="GO" id="GO:0000287">
    <property type="term" value="F:magnesium ion binding"/>
    <property type="evidence" value="ECO:0007669"/>
    <property type="project" value="UniProtKB-UniRule"/>
</dbReference>
<accession>A0A2H1HLA1</accession>
<dbReference type="AlphaFoldDB" id="A0A2H1HLA1"/>
<dbReference type="PANTHER" id="PTHR11241:SF0">
    <property type="entry name" value="DEOXYURIDINE 5'-TRIPHOSPHATE NUCLEOTIDOHYDROLASE"/>
    <property type="match status" value="1"/>
</dbReference>
<feature type="binding site" evidence="8">
    <location>
        <position position="79"/>
    </location>
    <ligand>
        <name>substrate</name>
    </ligand>
</feature>
<name>A0A2H1HLA1_9MICO</name>
<dbReference type="Gene3D" id="2.70.40.10">
    <property type="match status" value="1"/>
</dbReference>
<keyword evidence="4 8" id="KW-0378">Hydrolase</keyword>
<protein>
    <recommendedName>
        <fullName evidence="8">Deoxyuridine 5'-triphosphate nucleotidohydrolase</fullName>
        <shortName evidence="8">dUTPase</shortName>
        <ecNumber evidence="8">3.6.1.23</ecNumber>
    </recommendedName>
    <alternativeName>
        <fullName evidence="8">dUTP pyrophosphatase</fullName>
    </alternativeName>
</protein>
<evidence type="ECO:0000256" key="7">
    <source>
        <dbReference type="ARBA" id="ARBA00047686"/>
    </source>
</evidence>
<feature type="binding site" evidence="8">
    <location>
        <begin position="66"/>
        <end position="68"/>
    </location>
    <ligand>
        <name>substrate</name>
    </ligand>
</feature>
<sequence>MVETLKIDLKLLDAGMTPPSYAHATDAGADLCSAIDFVLEPFERKVVPTGIAIALPVGCAGFVHPRSGLSSRHGVTVINAPGTIDAGYRGEIKVPLINLDAHTPLRVSRGDRIAQLVIQKIKQADFTLVESLDDSDRGAGGFGSTGGVQAGLTEKEV</sequence>
<keyword evidence="5 8" id="KW-0460">Magnesium</keyword>
<comment type="pathway">
    <text evidence="8">Pyrimidine metabolism; dUMP biosynthesis; dUMP from dCTP (dUTP route): step 2/2.</text>
</comment>
<comment type="cofactor">
    <cofactor evidence="1 8">
        <name>Mg(2+)</name>
        <dbReference type="ChEBI" id="CHEBI:18420"/>
    </cofactor>
</comment>
<dbReference type="GO" id="GO:0006226">
    <property type="term" value="P:dUMP biosynthetic process"/>
    <property type="evidence" value="ECO:0007669"/>
    <property type="project" value="UniProtKB-UniRule"/>
</dbReference>
<dbReference type="EC" id="3.6.1.23" evidence="8"/>
<comment type="function">
    <text evidence="8">This enzyme is involved in nucleotide metabolism: it produces dUMP, the immediate precursor of thymidine nucleotides and it decreases the intracellular concentration of dUTP so that uracil cannot be incorporated into DNA.</text>
</comment>
<feature type="binding site" evidence="8">
    <location>
        <begin position="83"/>
        <end position="85"/>
    </location>
    <ligand>
        <name>substrate</name>
    </ligand>
</feature>
<dbReference type="InterPro" id="IPR033704">
    <property type="entry name" value="dUTPase_trimeric"/>
</dbReference>
<dbReference type="Proteomes" id="UP000234433">
    <property type="component" value="Unassembled WGS sequence"/>
</dbReference>
<dbReference type="SUPFAM" id="SSF51283">
    <property type="entry name" value="dUTPase-like"/>
    <property type="match status" value="1"/>
</dbReference>
<feature type="domain" description="dUTPase-like" evidence="9">
    <location>
        <begin position="19"/>
        <end position="146"/>
    </location>
</feature>
<dbReference type="HAMAP" id="MF_00116">
    <property type="entry name" value="dUTPase_bact"/>
    <property type="match status" value="1"/>
</dbReference>
<comment type="similarity">
    <text evidence="2 8">Belongs to the dUTPase family.</text>
</comment>
<proteinExistence type="inferred from homology"/>
<evidence type="ECO:0000256" key="2">
    <source>
        <dbReference type="ARBA" id="ARBA00006581"/>
    </source>
</evidence>
<dbReference type="UniPathway" id="UPA00610">
    <property type="reaction ID" value="UER00666"/>
</dbReference>
<reference evidence="10 11" key="1">
    <citation type="submission" date="2017-03" db="EMBL/GenBank/DDBJ databases">
        <authorList>
            <person name="Afonso C.L."/>
            <person name="Miller P.J."/>
            <person name="Scott M.A."/>
            <person name="Spackman E."/>
            <person name="Goraichik I."/>
            <person name="Dimitrov K.M."/>
            <person name="Suarez D.L."/>
            <person name="Swayne D.E."/>
        </authorList>
    </citation>
    <scope>NUCLEOTIDE SEQUENCE [LARGE SCALE GENOMIC DNA]</scope>
    <source>
        <strain evidence="10 11">CNRZ 918</strain>
    </source>
</reference>
<dbReference type="FunFam" id="2.70.40.10:FF:000008">
    <property type="entry name" value="Deoxyuridine 5'-triphosphate nucleotidohydrolase"/>
    <property type="match status" value="1"/>
</dbReference>
<dbReference type="PANTHER" id="PTHR11241">
    <property type="entry name" value="DEOXYURIDINE 5'-TRIPHOSPHATE NUCLEOTIDOHYDROLASE"/>
    <property type="match status" value="1"/>
</dbReference>
<organism evidence="10 11">
    <name type="scientific">Brevibacterium antiquum CNRZ 918</name>
    <dbReference type="NCBI Taxonomy" id="1255637"/>
    <lineage>
        <taxon>Bacteria</taxon>
        <taxon>Bacillati</taxon>
        <taxon>Actinomycetota</taxon>
        <taxon>Actinomycetes</taxon>
        <taxon>Micrococcales</taxon>
        <taxon>Brevibacteriaceae</taxon>
        <taxon>Brevibacterium</taxon>
    </lineage>
</organism>
<keyword evidence="6 8" id="KW-0546">Nucleotide metabolism</keyword>
<dbReference type="InterPro" id="IPR029054">
    <property type="entry name" value="dUTPase-like"/>
</dbReference>
<keyword evidence="3 8" id="KW-0479">Metal-binding</keyword>
<dbReference type="NCBIfam" id="TIGR00576">
    <property type="entry name" value="dut"/>
    <property type="match status" value="1"/>
</dbReference>
<dbReference type="InterPro" id="IPR008181">
    <property type="entry name" value="dUTPase"/>
</dbReference>
<dbReference type="GO" id="GO:0046081">
    <property type="term" value="P:dUTP catabolic process"/>
    <property type="evidence" value="ECO:0007669"/>
    <property type="project" value="InterPro"/>
</dbReference>
<dbReference type="Pfam" id="PF00692">
    <property type="entry name" value="dUTPase"/>
    <property type="match status" value="1"/>
</dbReference>
<dbReference type="NCBIfam" id="NF001862">
    <property type="entry name" value="PRK00601.1"/>
    <property type="match status" value="1"/>
</dbReference>
<comment type="caution">
    <text evidence="8">Lacks conserved residue(s) required for the propagation of feature annotation.</text>
</comment>